<keyword evidence="4" id="KW-1185">Reference proteome</keyword>
<evidence type="ECO:0000256" key="1">
    <source>
        <dbReference type="HAMAP-Rule" id="MF_01297"/>
    </source>
</evidence>
<organism evidence="3 4">
    <name type="scientific">Gordonia defluvii</name>
    <dbReference type="NCBI Taxonomy" id="283718"/>
    <lineage>
        <taxon>Bacteria</taxon>
        <taxon>Bacillati</taxon>
        <taxon>Actinomycetota</taxon>
        <taxon>Actinomycetes</taxon>
        <taxon>Mycobacteriales</taxon>
        <taxon>Gordoniaceae</taxon>
        <taxon>Gordonia</taxon>
    </lineage>
</organism>
<dbReference type="InterPro" id="IPR022939">
    <property type="entry name" value="Nb(III)_bact/plant"/>
</dbReference>
<feature type="short sequence motif" description="GXWXGXG" evidence="1">
    <location>
        <begin position="57"/>
        <end position="63"/>
    </location>
</feature>
<feature type="domain" description="THAP4-like heme-binding" evidence="2">
    <location>
        <begin position="49"/>
        <end position="202"/>
    </location>
</feature>
<dbReference type="PANTHER" id="PTHR15854">
    <property type="entry name" value="THAP4 PROTEIN"/>
    <property type="match status" value="1"/>
</dbReference>
<dbReference type="PANTHER" id="PTHR15854:SF4">
    <property type="entry name" value="PEROXYNITRITE ISOMERASE THAP4"/>
    <property type="match status" value="1"/>
</dbReference>
<dbReference type="InterPro" id="IPR012674">
    <property type="entry name" value="Calycin"/>
</dbReference>
<comment type="similarity">
    <text evidence="1">Belongs to the nitrobindin family.</text>
</comment>
<protein>
    <recommendedName>
        <fullName evidence="1">Ferric nitrobindin-like protein</fullName>
    </recommendedName>
</protein>
<dbReference type="HAMAP" id="MF_01297">
    <property type="entry name" value="nitrobindin"/>
    <property type="match status" value="1"/>
</dbReference>
<dbReference type="InterPro" id="IPR045165">
    <property type="entry name" value="Nitrobindin"/>
</dbReference>
<dbReference type="Gene3D" id="2.40.128.20">
    <property type="match status" value="1"/>
</dbReference>
<dbReference type="EMBL" id="BAAAVS010000017">
    <property type="protein sequence ID" value="GAA3029997.1"/>
    <property type="molecule type" value="Genomic_DNA"/>
</dbReference>
<evidence type="ECO:0000313" key="3">
    <source>
        <dbReference type="EMBL" id="GAA3029997.1"/>
    </source>
</evidence>
<name>A0ABP6L6W5_9ACTN</name>
<comment type="caution">
    <text evidence="1">Lacks conserved residue(s) required for the propagation of feature annotation.</text>
</comment>
<comment type="caution">
    <text evidence="1">Lacks the conserved His residue that binds heme iron in the nitrobindin family.</text>
</comment>
<dbReference type="RefSeq" id="WP_290707646.1">
    <property type="nucleotide sequence ID" value="NZ_BAAAVS010000017.1"/>
</dbReference>
<sequence length="205" mass="22206">MSRSGNEAIDQAASIAETTGSRNLPTWGDLPLPGDTANLREGADLHSGLLALLPMVGVWRGEGVGHGLGDDGDDLRYAEQIIVSHDGQNFLNWQTRSWTINSRGDFIAPLFRESGFWRISEDDSIELIVAHAEGSIELLYGRPLGQTAWEVATDALVSSATAPKLHGAKRLYGIAEDGSFAYVEERLVDGELTPRLSAKLDRYAG</sequence>
<dbReference type="SUPFAM" id="SSF50814">
    <property type="entry name" value="Lipocalins"/>
    <property type="match status" value="1"/>
</dbReference>
<dbReference type="Proteomes" id="UP001501035">
    <property type="component" value="Unassembled WGS sequence"/>
</dbReference>
<reference evidence="4" key="1">
    <citation type="journal article" date="2019" name="Int. J. Syst. Evol. Microbiol.">
        <title>The Global Catalogue of Microorganisms (GCM) 10K type strain sequencing project: providing services to taxonomists for standard genome sequencing and annotation.</title>
        <authorList>
            <consortium name="The Broad Institute Genomics Platform"/>
            <consortium name="The Broad Institute Genome Sequencing Center for Infectious Disease"/>
            <person name="Wu L."/>
            <person name="Ma J."/>
        </authorList>
    </citation>
    <scope>NUCLEOTIDE SEQUENCE [LARGE SCALE GENOMIC DNA]</scope>
    <source>
        <strain evidence="4">JCM 14234</strain>
    </source>
</reference>
<accession>A0ABP6L6W5</accession>
<evidence type="ECO:0000313" key="4">
    <source>
        <dbReference type="Proteomes" id="UP001501035"/>
    </source>
</evidence>
<dbReference type="Pfam" id="PF08768">
    <property type="entry name" value="THAP4_heme-bd"/>
    <property type="match status" value="1"/>
</dbReference>
<dbReference type="InterPro" id="IPR014878">
    <property type="entry name" value="THAP4-like_heme-bd"/>
</dbReference>
<dbReference type="CDD" id="cd07828">
    <property type="entry name" value="lipocalin_heme-bd-THAP4-like"/>
    <property type="match status" value="1"/>
</dbReference>
<gene>
    <name evidence="3" type="ORF">GCM10010528_09350</name>
</gene>
<proteinExistence type="inferred from homology"/>
<comment type="caution">
    <text evidence="3">The sequence shown here is derived from an EMBL/GenBank/DDBJ whole genome shotgun (WGS) entry which is preliminary data.</text>
</comment>
<evidence type="ECO:0000259" key="2">
    <source>
        <dbReference type="Pfam" id="PF08768"/>
    </source>
</evidence>